<dbReference type="InterPro" id="IPR036429">
    <property type="entry name" value="SpoA-like_sf"/>
</dbReference>
<dbReference type="EMBL" id="HM752578">
    <property type="protein sequence ID" value="ADX60331.1"/>
    <property type="molecule type" value="Genomic_DNA"/>
</dbReference>
<dbReference type="InterPro" id="IPR001543">
    <property type="entry name" value="FliN-like_C"/>
</dbReference>
<dbReference type="PANTHER" id="PTHR30034:SF6">
    <property type="entry name" value="YOP PROTEINS TRANSLOCATION PROTEIN Q"/>
    <property type="match status" value="1"/>
</dbReference>
<name>F1BCG3_PSEFL</name>
<sequence>MPVVSGANVAARRRLGRGLRMAFQVAGQNGELLMEPGRAPAGVKPLFFESACGVLAFAEPGPLFSLLGECPVTLAEADNDPDSWFWELFQHHLSPQVRGLFGFLRLLPAPRKLNFGCRFTVTLGKSRVVGYLWLTPERLLALCEAGPWQSIAGPLPASFQLAVSMTLGRLKLSITQLSGVRAGDVVMLEQPFFDVQGNGHLYVGKHRLQGCIDDESGPLCLTLVSIEETSVDEDFATSQYPGDELDEPVVDVFGHEPFDELNMALTVRCGTLNLTLGELRNLAPGAVLGIAGYAPGMAGLYYGDRPIGQGQLVEVDGRLGLQLSRVIFSR</sequence>
<proteinExistence type="predicted"/>
<dbReference type="SUPFAM" id="SSF101801">
    <property type="entry name" value="Surface presentation of antigens (SPOA)"/>
    <property type="match status" value="1"/>
</dbReference>
<dbReference type="GO" id="GO:0050918">
    <property type="term" value="P:positive chemotaxis"/>
    <property type="evidence" value="ECO:0007669"/>
    <property type="project" value="TreeGrafter"/>
</dbReference>
<dbReference type="Gene3D" id="2.30.330.10">
    <property type="entry name" value="SpoA-like"/>
    <property type="match status" value="1"/>
</dbReference>
<protein>
    <submittedName>
        <fullName evidence="2">Type III secretion protein RscQab</fullName>
    </submittedName>
</protein>
<dbReference type="GO" id="GO:0071978">
    <property type="term" value="P:bacterial-type flagellum-dependent swarming motility"/>
    <property type="evidence" value="ECO:0007669"/>
    <property type="project" value="TreeGrafter"/>
</dbReference>
<accession>F1BCG3</accession>
<feature type="domain" description="Flagellar motor switch protein FliN-like C-terminal" evidence="1">
    <location>
        <begin position="260"/>
        <end position="327"/>
    </location>
</feature>
<gene>
    <name evidence="2" type="primary">rscQab</name>
</gene>
<dbReference type="PANTHER" id="PTHR30034">
    <property type="entry name" value="FLAGELLAR MOTOR SWITCH PROTEIN FLIM"/>
    <property type="match status" value="1"/>
</dbReference>
<dbReference type="AlphaFoldDB" id="F1BCG3"/>
<evidence type="ECO:0000313" key="2">
    <source>
        <dbReference type="EMBL" id="ADX60331.1"/>
    </source>
</evidence>
<evidence type="ECO:0000259" key="1">
    <source>
        <dbReference type="Pfam" id="PF01052"/>
    </source>
</evidence>
<dbReference type="Pfam" id="PF01052">
    <property type="entry name" value="FliMN_C"/>
    <property type="match status" value="1"/>
</dbReference>
<organism evidence="2">
    <name type="scientific">Pseudomonas fluorescens</name>
    <dbReference type="NCBI Taxonomy" id="294"/>
    <lineage>
        <taxon>Bacteria</taxon>
        <taxon>Pseudomonadati</taxon>
        <taxon>Pseudomonadota</taxon>
        <taxon>Gammaproteobacteria</taxon>
        <taxon>Pseudomonadales</taxon>
        <taxon>Pseudomonadaceae</taxon>
        <taxon>Pseudomonas</taxon>
    </lineage>
</organism>
<reference evidence="2" key="1">
    <citation type="journal article" date="2011" name="Environ. Microbiol. Rep.">
        <title>Pseudomonas fluorescens BBc6R8 type III secretion mutants no longer promote ectomycorrhizal symbiosis.</title>
        <authorList>
            <person name="Cusano A.M."/>
            <person name="Burlinson P.R."/>
            <person name="Deveau A."/>
            <person name="Vion P."/>
            <person name="Uroz S."/>
            <person name="Preston G.M."/>
            <person name="Frey-Klett P."/>
        </authorList>
    </citation>
    <scope>NUCLEOTIDE SEQUENCE</scope>
    <source>
        <strain evidence="2">BBc6R8</strain>
    </source>
</reference>